<evidence type="ECO:0000313" key="1">
    <source>
        <dbReference type="EMBL" id="TYA11835.1"/>
    </source>
</evidence>
<dbReference type="AlphaFoldDB" id="A0A5D0CS03"/>
<dbReference type="EMBL" id="VSDO01000003">
    <property type="protein sequence ID" value="TYA11835.1"/>
    <property type="molecule type" value="Genomic_DNA"/>
</dbReference>
<sequence>MYESTREPQQADMKLVGNSTANGGAFRNVSITGDVEIGGDVDCRSFKCTGNADVDGSLQSGELKTTGNLAVKGSLESARIRVTGDLDIKGALTGEEIHIFGGCTVKAGIQGEQFHLKGSLQSEGMLNAEHVDIRLLGRSAIGEIVGGRVEVKLHATHKWVLWLPYRESPELVANVIEGDHVYLENTIAQTVRGGQVTIGPNCRIELVEYRTGFHQDSRSEVVRSVWHSET</sequence>
<protein>
    <submittedName>
        <fullName evidence="1">DUF342 domain-containing protein</fullName>
    </submittedName>
</protein>
<evidence type="ECO:0000313" key="2">
    <source>
        <dbReference type="Proteomes" id="UP000325218"/>
    </source>
</evidence>
<accession>A0A5D0CS03</accession>
<keyword evidence="2" id="KW-1185">Reference proteome</keyword>
<comment type="caution">
    <text evidence="1">The sequence shown here is derived from an EMBL/GenBank/DDBJ whole genome shotgun (WGS) entry which is preliminary data.</text>
</comment>
<proteinExistence type="predicted"/>
<dbReference type="Proteomes" id="UP000325218">
    <property type="component" value="Unassembled WGS sequence"/>
</dbReference>
<dbReference type="OrthoDB" id="1730007at2"/>
<gene>
    <name evidence="1" type="ORF">FRY98_13855</name>
</gene>
<dbReference type="RefSeq" id="WP_148452843.1">
    <property type="nucleotide sequence ID" value="NZ_VSDO01000003.1"/>
</dbReference>
<reference evidence="1 2" key="1">
    <citation type="submission" date="2019-08" db="EMBL/GenBank/DDBJ databases">
        <title>Genome sequencing of Paenibacillus faecis DSM 23593(T).</title>
        <authorList>
            <person name="Kook J.-K."/>
            <person name="Park S.-N."/>
            <person name="Lim Y.K."/>
        </authorList>
    </citation>
    <scope>NUCLEOTIDE SEQUENCE [LARGE SCALE GENOMIC DNA]</scope>
    <source>
        <strain evidence="1 2">DSM 23593</strain>
    </source>
</reference>
<organism evidence="1 2">
    <name type="scientific">Paenibacillus faecis</name>
    <dbReference type="NCBI Taxonomy" id="862114"/>
    <lineage>
        <taxon>Bacteria</taxon>
        <taxon>Bacillati</taxon>
        <taxon>Bacillota</taxon>
        <taxon>Bacilli</taxon>
        <taxon>Bacillales</taxon>
        <taxon>Paenibacillaceae</taxon>
        <taxon>Paenibacillus</taxon>
    </lineage>
</organism>
<name>A0A5D0CS03_9BACL</name>